<dbReference type="HOGENOM" id="CLU_052979_1_1_10"/>
<evidence type="ECO:0000256" key="1">
    <source>
        <dbReference type="ARBA" id="ARBA00022475"/>
    </source>
</evidence>
<reference evidence="12 13" key="1">
    <citation type="submission" date="2013-04" db="EMBL/GenBank/DDBJ databases">
        <title>The Genome Sequence of Parabacteroides goldsteinii DSM 19448.</title>
        <authorList>
            <consortium name="The Broad Institute Genomics Platform"/>
            <person name="Earl A."/>
            <person name="Ward D."/>
            <person name="Feldgarden M."/>
            <person name="Gevers D."/>
            <person name="Martens E."/>
            <person name="Sakamoto M."/>
            <person name="Benno Y."/>
            <person name="Song Y."/>
            <person name="Liu C."/>
            <person name="Lee J."/>
            <person name="Bolanos M."/>
            <person name="Vaisanen M.L."/>
            <person name="Finegold S.M."/>
            <person name="Walker B."/>
            <person name="Young S."/>
            <person name="Zeng Q."/>
            <person name="Gargeya S."/>
            <person name="Fitzgerald M."/>
            <person name="Haas B."/>
            <person name="Abouelleil A."/>
            <person name="Allen A.W."/>
            <person name="Alvarado L."/>
            <person name="Arachchi H.M."/>
            <person name="Berlin A.M."/>
            <person name="Chapman S.B."/>
            <person name="Gainer-Dewar J."/>
            <person name="Goldberg J."/>
            <person name="Griggs A."/>
            <person name="Gujja S."/>
            <person name="Hansen M."/>
            <person name="Howarth C."/>
            <person name="Imamovic A."/>
            <person name="Ireland A."/>
            <person name="Larimer J."/>
            <person name="McCowan C."/>
            <person name="Murphy C."/>
            <person name="Pearson M."/>
            <person name="Poon T.W."/>
            <person name="Priest M."/>
            <person name="Roberts A."/>
            <person name="Saif S."/>
            <person name="Shea T."/>
            <person name="Sisk P."/>
            <person name="Sykes S."/>
            <person name="Wortman J."/>
            <person name="Nusbaum C."/>
            <person name="Birren B."/>
        </authorList>
    </citation>
    <scope>NUCLEOTIDE SEQUENCE [LARGE SCALE GENOMIC DNA]</scope>
    <source>
        <strain evidence="12 13">DSM 19448</strain>
    </source>
</reference>
<dbReference type="Gene3D" id="3.30.2010.10">
    <property type="entry name" value="Metalloproteases ('zincins'), catalytic domain"/>
    <property type="match status" value="1"/>
</dbReference>
<evidence type="ECO:0000256" key="4">
    <source>
        <dbReference type="ARBA" id="ARBA00022723"/>
    </source>
</evidence>
<dbReference type="Pfam" id="PF01435">
    <property type="entry name" value="Peptidase_M48"/>
    <property type="match status" value="1"/>
</dbReference>
<accession>A0A0F5IQ58</accession>
<dbReference type="InterPro" id="IPR001915">
    <property type="entry name" value="Peptidase_M48"/>
</dbReference>
<dbReference type="GO" id="GO:0004222">
    <property type="term" value="F:metalloendopeptidase activity"/>
    <property type="evidence" value="ECO:0007669"/>
    <property type="project" value="InterPro"/>
</dbReference>
<dbReference type="GO" id="GO:0046872">
    <property type="term" value="F:metal ion binding"/>
    <property type="evidence" value="ECO:0007669"/>
    <property type="project" value="UniProtKB-KW"/>
</dbReference>
<dbReference type="CDD" id="cd07325">
    <property type="entry name" value="M48_Ste24p_like"/>
    <property type="match status" value="1"/>
</dbReference>
<feature type="domain" description="Peptidase M48" evidence="11">
    <location>
        <begin position="96"/>
        <end position="259"/>
    </location>
</feature>
<dbReference type="GO" id="GO:0006508">
    <property type="term" value="P:proteolysis"/>
    <property type="evidence" value="ECO:0007669"/>
    <property type="project" value="UniProtKB-KW"/>
</dbReference>
<evidence type="ECO:0000256" key="3">
    <source>
        <dbReference type="ARBA" id="ARBA00022692"/>
    </source>
</evidence>
<dbReference type="EMBL" id="AQHV01000025">
    <property type="protein sequence ID" value="KKB47704.1"/>
    <property type="molecule type" value="Genomic_DNA"/>
</dbReference>
<keyword evidence="2 10" id="KW-0645">Protease</keyword>
<comment type="similarity">
    <text evidence="10">Belongs to the peptidase M48 family.</text>
</comment>
<dbReference type="PANTHER" id="PTHR43221">
    <property type="entry name" value="PROTEASE HTPX"/>
    <property type="match status" value="1"/>
</dbReference>
<keyword evidence="5 10" id="KW-0378">Hydrolase</keyword>
<evidence type="ECO:0000256" key="7">
    <source>
        <dbReference type="ARBA" id="ARBA00022989"/>
    </source>
</evidence>
<evidence type="ECO:0000256" key="6">
    <source>
        <dbReference type="ARBA" id="ARBA00022833"/>
    </source>
</evidence>
<comment type="cofactor">
    <cofactor evidence="10">
        <name>Zn(2+)</name>
        <dbReference type="ChEBI" id="CHEBI:29105"/>
    </cofactor>
    <text evidence="10">Binds 1 zinc ion per subunit.</text>
</comment>
<keyword evidence="1" id="KW-1003">Cell membrane</keyword>
<dbReference type="RefSeq" id="WP_046147515.1">
    <property type="nucleotide sequence ID" value="NZ_KQ033913.1"/>
</dbReference>
<protein>
    <recommendedName>
        <fullName evidence="11">Peptidase M48 domain-containing protein</fullName>
    </recommendedName>
</protein>
<evidence type="ECO:0000259" key="11">
    <source>
        <dbReference type="Pfam" id="PF01435"/>
    </source>
</evidence>
<name>A0A0F5IQ58_9BACT</name>
<comment type="caution">
    <text evidence="12">The sequence shown here is derived from an EMBL/GenBank/DDBJ whole genome shotgun (WGS) entry which is preliminary data.</text>
</comment>
<dbReference type="PATRIC" id="fig|927665.4.peg.4680"/>
<keyword evidence="3" id="KW-0812">Transmembrane</keyword>
<dbReference type="InterPro" id="IPR050083">
    <property type="entry name" value="HtpX_protease"/>
</dbReference>
<keyword evidence="7" id="KW-1133">Transmembrane helix</keyword>
<organism evidence="12 13">
    <name type="scientific">Parabacteroides goldsteinii DSM 19448 = WAL 12034</name>
    <dbReference type="NCBI Taxonomy" id="927665"/>
    <lineage>
        <taxon>Bacteria</taxon>
        <taxon>Pseudomonadati</taxon>
        <taxon>Bacteroidota</taxon>
        <taxon>Bacteroidia</taxon>
        <taxon>Bacteroidales</taxon>
        <taxon>Tannerellaceae</taxon>
        <taxon>Parabacteroides</taxon>
    </lineage>
</organism>
<keyword evidence="6 10" id="KW-0862">Zinc</keyword>
<dbReference type="STRING" id="927665.HMPREF1535_04561"/>
<evidence type="ECO:0000256" key="8">
    <source>
        <dbReference type="ARBA" id="ARBA00023049"/>
    </source>
</evidence>
<evidence type="ECO:0000256" key="5">
    <source>
        <dbReference type="ARBA" id="ARBA00022801"/>
    </source>
</evidence>
<sequence length="280" mass="32025">MIRNKKILTGLDHSQYEHPFDKKALSALENTPGLGMAGNFITKHTVEKIYTVQYTGSNLKVTSENYPKIYEYIQYACQILDMSNVPDLYIQWGYGINAFTVGSEHPIIVLNSGLIDLCDDDEIMFIIGHECGHIKSNHMLYHMMAQVINMIIDAIPFGSIAAAPLQYALYYWDRMSEFTADRAGLLTCQDKGAAIRAFMKMAGMPIKEFNNMNYQTFIQQAIEFKQLDYEALNKIIKFISIADASHPWTVMRAAELLNWINNDELRKLLTPYRTNVKLII</sequence>
<keyword evidence="9" id="KW-0472">Membrane</keyword>
<dbReference type="PANTHER" id="PTHR43221:SF3">
    <property type="entry name" value="SLL1280 PROTEIN"/>
    <property type="match status" value="1"/>
</dbReference>
<gene>
    <name evidence="12" type="ORF">HMPREF1535_04561</name>
</gene>
<evidence type="ECO:0000256" key="2">
    <source>
        <dbReference type="ARBA" id="ARBA00022670"/>
    </source>
</evidence>
<evidence type="ECO:0000256" key="9">
    <source>
        <dbReference type="ARBA" id="ARBA00023136"/>
    </source>
</evidence>
<keyword evidence="8 10" id="KW-0482">Metalloprotease</keyword>
<evidence type="ECO:0000313" key="12">
    <source>
        <dbReference type="EMBL" id="KKB47704.1"/>
    </source>
</evidence>
<keyword evidence="4" id="KW-0479">Metal-binding</keyword>
<evidence type="ECO:0000313" key="13">
    <source>
        <dbReference type="Proteomes" id="UP000033047"/>
    </source>
</evidence>
<dbReference type="Proteomes" id="UP000033047">
    <property type="component" value="Unassembled WGS sequence"/>
</dbReference>
<proteinExistence type="inferred from homology"/>
<dbReference type="AlphaFoldDB" id="A0A0F5IQ58"/>
<evidence type="ECO:0000256" key="10">
    <source>
        <dbReference type="RuleBase" id="RU003983"/>
    </source>
</evidence>